<sequence>MRCLRKGRLCTYTLRKTSSNHRSPAVASKISTTTSTTNRKRNRIPKACLRCRQLKVKCDRKEPCGRCIRVDGGRDCHYPTAASPSVDGNSGQKDESVSVPLYKQTFHSGLHWSVLVENIESLLKHRRWPGNHRQHAEQEQLFTSVDNLFGNIGPLYNATRRTLLSYIPPRDIADSFLEHYLDIIEPSHQILHVPVFKAEVESFWDKPNTVDDGWLAQFFAILALGCQLHSTPIHATQQTDVGILPSRLFDAAQVFLQRTAFMIRPELTSIRTLCLFVIFKQTKGVVCIESAALWPATDLIVRLAVIMGLHLADPTQTTQPVRPVSIRNTLWAAVILLDLRQSLAAGMPVIPPSRDLIAEPLFSPEAKEPQEDFLFPLIIYDSLPQIFGILELATSPQITLAYSLVATYDRQIRGLLKYYHKSFLSVDHSIDPSSTKRFQWTMINVFFRRVLLALHSRLYQEPQASTRYPVSYWSSLECSLALLSEQRELWDASSESPRTTTSTAIFFARLFQQEFFLAAVTVCFHLVEAHSPLVSPHSHKFQGQARRTILDLLASCKDIWGREKEASVCHSRSFEMIDSLLQILEDGGRDDECLAMSPVGMDSCDCHSEEGSLFCLEPWERLHTSALG</sequence>
<comment type="subcellular location">
    <subcellularLocation>
        <location evidence="1">Nucleus</location>
    </subcellularLocation>
</comment>
<dbReference type="CDD" id="cd00067">
    <property type="entry name" value="GAL4"/>
    <property type="match status" value="1"/>
</dbReference>
<evidence type="ECO:0000313" key="8">
    <source>
        <dbReference type="EMBL" id="KAL2816838.1"/>
    </source>
</evidence>
<accession>A0ABR4HQ43</accession>
<dbReference type="CDD" id="cd12148">
    <property type="entry name" value="fungal_TF_MHR"/>
    <property type="match status" value="1"/>
</dbReference>
<feature type="domain" description="Zn(2)-C6 fungal-type" evidence="7">
    <location>
        <begin position="47"/>
        <end position="78"/>
    </location>
</feature>
<keyword evidence="2" id="KW-0479">Metal-binding</keyword>
<dbReference type="PROSITE" id="PS50048">
    <property type="entry name" value="ZN2_CY6_FUNGAL_2"/>
    <property type="match status" value="1"/>
</dbReference>
<dbReference type="SUPFAM" id="SSF57701">
    <property type="entry name" value="Zn2/Cys6 DNA-binding domain"/>
    <property type="match status" value="1"/>
</dbReference>
<evidence type="ECO:0000256" key="4">
    <source>
        <dbReference type="ARBA" id="ARBA00023125"/>
    </source>
</evidence>
<dbReference type="InterPro" id="IPR050613">
    <property type="entry name" value="Sec_Metabolite_Reg"/>
</dbReference>
<evidence type="ECO:0000256" key="1">
    <source>
        <dbReference type="ARBA" id="ARBA00004123"/>
    </source>
</evidence>
<dbReference type="InterPro" id="IPR036864">
    <property type="entry name" value="Zn2-C6_fun-type_DNA-bd_sf"/>
</dbReference>
<dbReference type="Proteomes" id="UP001610335">
    <property type="component" value="Unassembled WGS sequence"/>
</dbReference>
<evidence type="ECO:0000256" key="6">
    <source>
        <dbReference type="ARBA" id="ARBA00023242"/>
    </source>
</evidence>
<dbReference type="PROSITE" id="PS00463">
    <property type="entry name" value="ZN2_CY6_FUNGAL_1"/>
    <property type="match status" value="1"/>
</dbReference>
<keyword evidence="4" id="KW-0238">DNA-binding</keyword>
<reference evidence="8 9" key="1">
    <citation type="submission" date="2024-07" db="EMBL/GenBank/DDBJ databases">
        <title>Section-level genome sequencing and comparative genomics of Aspergillus sections Usti and Cavernicolus.</title>
        <authorList>
            <consortium name="Lawrence Berkeley National Laboratory"/>
            <person name="Nybo J.L."/>
            <person name="Vesth T.C."/>
            <person name="Theobald S."/>
            <person name="Frisvad J.C."/>
            <person name="Larsen T.O."/>
            <person name="Kjaerboelling I."/>
            <person name="Rothschild-Mancinelli K."/>
            <person name="Lyhne E.K."/>
            <person name="Kogle M.E."/>
            <person name="Barry K."/>
            <person name="Clum A."/>
            <person name="Na H."/>
            <person name="Ledsgaard L."/>
            <person name="Lin J."/>
            <person name="Lipzen A."/>
            <person name="Kuo A."/>
            <person name="Riley R."/>
            <person name="Mondo S."/>
            <person name="LaButti K."/>
            <person name="Haridas S."/>
            <person name="Pangalinan J."/>
            <person name="Salamov A.A."/>
            <person name="Simmons B.A."/>
            <person name="Magnuson J.K."/>
            <person name="Chen J."/>
            <person name="Drula E."/>
            <person name="Henrissat B."/>
            <person name="Wiebenga A."/>
            <person name="Lubbers R.J."/>
            <person name="Gomes A.C."/>
            <person name="Makela M.R."/>
            <person name="Stajich J."/>
            <person name="Grigoriev I.V."/>
            <person name="Mortensen U.H."/>
            <person name="De vries R.P."/>
            <person name="Baker S.E."/>
            <person name="Andersen M.R."/>
        </authorList>
    </citation>
    <scope>NUCLEOTIDE SEQUENCE [LARGE SCALE GENOMIC DNA]</scope>
    <source>
        <strain evidence="8 9">CBS 600.67</strain>
    </source>
</reference>
<dbReference type="InterPro" id="IPR007219">
    <property type="entry name" value="XnlR_reg_dom"/>
</dbReference>
<dbReference type="Gene3D" id="4.10.240.10">
    <property type="entry name" value="Zn(2)-C6 fungal-type DNA-binding domain"/>
    <property type="match status" value="1"/>
</dbReference>
<dbReference type="InterPro" id="IPR001138">
    <property type="entry name" value="Zn2Cys6_DnaBD"/>
</dbReference>
<dbReference type="Pfam" id="PF00172">
    <property type="entry name" value="Zn_clus"/>
    <property type="match status" value="1"/>
</dbReference>
<protein>
    <recommendedName>
        <fullName evidence="7">Zn(2)-C6 fungal-type domain-containing protein</fullName>
    </recommendedName>
</protein>
<evidence type="ECO:0000256" key="5">
    <source>
        <dbReference type="ARBA" id="ARBA00023163"/>
    </source>
</evidence>
<dbReference type="EMBL" id="JBFXLS010000097">
    <property type="protein sequence ID" value="KAL2816838.1"/>
    <property type="molecule type" value="Genomic_DNA"/>
</dbReference>
<keyword evidence="5" id="KW-0804">Transcription</keyword>
<keyword evidence="6" id="KW-0539">Nucleus</keyword>
<dbReference type="PANTHER" id="PTHR31001:SF57">
    <property type="entry name" value="ZN(II)2CYS6 TRANSCRIPTION FACTOR (EUROFUNG)"/>
    <property type="match status" value="1"/>
</dbReference>
<keyword evidence="3" id="KW-0805">Transcription regulation</keyword>
<evidence type="ECO:0000313" key="9">
    <source>
        <dbReference type="Proteomes" id="UP001610335"/>
    </source>
</evidence>
<dbReference type="Pfam" id="PF04082">
    <property type="entry name" value="Fungal_trans"/>
    <property type="match status" value="1"/>
</dbReference>
<evidence type="ECO:0000256" key="3">
    <source>
        <dbReference type="ARBA" id="ARBA00023015"/>
    </source>
</evidence>
<proteinExistence type="predicted"/>
<evidence type="ECO:0000256" key="2">
    <source>
        <dbReference type="ARBA" id="ARBA00022723"/>
    </source>
</evidence>
<dbReference type="PANTHER" id="PTHR31001">
    <property type="entry name" value="UNCHARACTERIZED TRANSCRIPTIONAL REGULATORY PROTEIN"/>
    <property type="match status" value="1"/>
</dbReference>
<dbReference type="SMART" id="SM00066">
    <property type="entry name" value="GAL4"/>
    <property type="match status" value="1"/>
</dbReference>
<keyword evidence="9" id="KW-1185">Reference proteome</keyword>
<name>A0ABR4HQ43_9EURO</name>
<organism evidence="8 9">
    <name type="scientific">Aspergillus cavernicola</name>
    <dbReference type="NCBI Taxonomy" id="176166"/>
    <lineage>
        <taxon>Eukaryota</taxon>
        <taxon>Fungi</taxon>
        <taxon>Dikarya</taxon>
        <taxon>Ascomycota</taxon>
        <taxon>Pezizomycotina</taxon>
        <taxon>Eurotiomycetes</taxon>
        <taxon>Eurotiomycetidae</taxon>
        <taxon>Eurotiales</taxon>
        <taxon>Aspergillaceae</taxon>
        <taxon>Aspergillus</taxon>
        <taxon>Aspergillus subgen. Nidulantes</taxon>
    </lineage>
</organism>
<comment type="caution">
    <text evidence="8">The sequence shown here is derived from an EMBL/GenBank/DDBJ whole genome shotgun (WGS) entry which is preliminary data.</text>
</comment>
<gene>
    <name evidence="8" type="ORF">BDW59DRAFT_135536</name>
</gene>
<evidence type="ECO:0000259" key="7">
    <source>
        <dbReference type="PROSITE" id="PS50048"/>
    </source>
</evidence>